<dbReference type="PANTHER" id="PTHR37821:SF1">
    <property type="entry name" value="AMINO ACID TRANSPORTER YUIF-RELATED"/>
    <property type="match status" value="1"/>
</dbReference>
<dbReference type="RefSeq" id="WP_024739309.1">
    <property type="nucleotide sequence ID" value="NZ_CABHNX010000248.1"/>
</dbReference>
<dbReference type="PANTHER" id="PTHR37821">
    <property type="entry name" value="AMINO ACID TRANSPORTER YUIF-RELATED"/>
    <property type="match status" value="1"/>
</dbReference>
<evidence type="ECO:0000313" key="10">
    <source>
        <dbReference type="Proteomes" id="UP001203136"/>
    </source>
</evidence>
<feature type="transmembrane region" description="Helical" evidence="6">
    <location>
        <begin position="190"/>
        <end position="210"/>
    </location>
</feature>
<name>A0AAW5F2U8_CLOSY</name>
<dbReference type="GO" id="GO:0005886">
    <property type="term" value="C:plasma membrane"/>
    <property type="evidence" value="ECO:0007669"/>
    <property type="project" value="UniProtKB-SubCell"/>
</dbReference>
<evidence type="ECO:0000259" key="7">
    <source>
        <dbReference type="Pfam" id="PF03553"/>
    </source>
</evidence>
<protein>
    <submittedName>
        <fullName evidence="9">Sodium:proton antiporter</fullName>
    </submittedName>
</protein>
<evidence type="ECO:0000256" key="2">
    <source>
        <dbReference type="ARBA" id="ARBA00022475"/>
    </source>
</evidence>
<comment type="subcellular location">
    <subcellularLocation>
        <location evidence="1">Cell membrane</location>
        <topology evidence="1">Multi-pass membrane protein</topology>
    </subcellularLocation>
</comment>
<proteinExistence type="predicted"/>
<feature type="transmembrane region" description="Helical" evidence="6">
    <location>
        <begin position="98"/>
        <end position="131"/>
    </location>
</feature>
<reference evidence="9" key="1">
    <citation type="journal article" date="2022" name="Cell Host Microbe">
        <title>Colonization of the live biotherapeutic product VE303 and modulation of the microbiota and metabolites in healthy volunteers.</title>
        <authorList>
            <person name="Dsouza M."/>
            <person name="Menon R."/>
            <person name="Crossette E."/>
            <person name="Bhattarai S.K."/>
            <person name="Schneider J."/>
            <person name="Kim Y.G."/>
            <person name="Reddy S."/>
            <person name="Caballero S."/>
            <person name="Felix C."/>
            <person name="Cornacchione L."/>
            <person name="Hendrickson J."/>
            <person name="Watson A.R."/>
            <person name="Minot S.S."/>
            <person name="Greenfield N."/>
            <person name="Schopf L."/>
            <person name="Szabady R."/>
            <person name="Patarroyo J."/>
            <person name="Smith W."/>
            <person name="Harrison P."/>
            <person name="Kuijper E.J."/>
            <person name="Kelly C.P."/>
            <person name="Olle B."/>
            <person name="Bobilev D."/>
            <person name="Silber J.L."/>
            <person name="Bucci V."/>
            <person name="Roberts B."/>
            <person name="Faith J."/>
            <person name="Norman J.M."/>
        </authorList>
    </citation>
    <scope>NUCLEOTIDE SEQUENCE</scope>
    <source>
        <strain evidence="9">VE303-04</strain>
    </source>
</reference>
<dbReference type="InterPro" id="IPR018461">
    <property type="entry name" value="Na/H_Antiport_NhaC-like_C"/>
</dbReference>
<feature type="transmembrane region" description="Helical" evidence="6">
    <location>
        <begin position="332"/>
        <end position="356"/>
    </location>
</feature>
<feature type="domain" description="Na+/H+ antiporter NhaC-like C-terminal" evidence="7">
    <location>
        <begin position="148"/>
        <end position="433"/>
    </location>
</feature>
<evidence type="ECO:0000256" key="3">
    <source>
        <dbReference type="ARBA" id="ARBA00022692"/>
    </source>
</evidence>
<keyword evidence="5 6" id="KW-0472">Membrane</keyword>
<dbReference type="Pfam" id="PF13726">
    <property type="entry name" value="Na_H_antiport_2"/>
    <property type="match status" value="1"/>
</dbReference>
<dbReference type="EMBL" id="JAINVB010000001">
    <property type="protein sequence ID" value="MCK0085287.1"/>
    <property type="molecule type" value="Genomic_DNA"/>
</dbReference>
<feature type="transmembrane region" description="Helical" evidence="6">
    <location>
        <begin position="290"/>
        <end position="311"/>
    </location>
</feature>
<feature type="transmembrane region" description="Helical" evidence="6">
    <location>
        <begin position="419"/>
        <end position="439"/>
    </location>
</feature>
<evidence type="ECO:0000256" key="4">
    <source>
        <dbReference type="ARBA" id="ARBA00022989"/>
    </source>
</evidence>
<sequence>MLDIIRNPVVISVVLMCVLCLLKLNVLLVLIISSMVGGIAAGMPIDQTMTIFMNGMAGNSETALSYILLGAIAVGIAKTGLMSILSDGMQRVFEGKKLLFIAVIAGISSLSGTIIPVNIAFMPILIPPLIYMMNRMKIDRRAVACALCWGNRAPYLFLPVGYGLIFHHLIAGNMTKYGMPMETMEIWKAMIFPAGIGMLLGLLFAVLVLYRKPREYKEIIIAGADAGNKAEGKNVLNRRHIGAILAALSTFIIQLIFNSLVIGGLVGLLIMVVTGCFKYSELDETINSGIAMIGWISFIMLAASGFSEVIVATHGIENLVAVSANVLSASKFIASAVLILIGFTIVMGTGTCFGTVPILSAIYVPMCMTLGYTALGTASLIGVAAAVGDVCSPASDGTLGPTSGLNPDGQHDHIWDSTVPAVLVFSLPLFVIGVVTSAVL</sequence>
<feature type="transmembrane region" description="Helical" evidence="6">
    <location>
        <begin position="63"/>
        <end position="86"/>
    </location>
</feature>
<feature type="transmembrane region" description="Helical" evidence="6">
    <location>
        <begin position="243"/>
        <end position="270"/>
    </location>
</feature>
<gene>
    <name evidence="9" type="ORF">K5I21_05280</name>
</gene>
<dbReference type="Pfam" id="PF03553">
    <property type="entry name" value="Na_H_antiporter"/>
    <property type="match status" value="1"/>
</dbReference>
<dbReference type="InterPro" id="IPR052576">
    <property type="entry name" value="AA_Transporter-Related"/>
</dbReference>
<accession>A0AAW5F2U8</accession>
<dbReference type="AlphaFoldDB" id="A0AAW5F2U8"/>
<keyword evidence="4 6" id="KW-1133">Transmembrane helix</keyword>
<evidence type="ECO:0000313" key="9">
    <source>
        <dbReference type="EMBL" id="MCK0085287.1"/>
    </source>
</evidence>
<evidence type="ECO:0000259" key="8">
    <source>
        <dbReference type="Pfam" id="PF13726"/>
    </source>
</evidence>
<feature type="transmembrane region" description="Helical" evidence="6">
    <location>
        <begin position="152"/>
        <end position="170"/>
    </location>
</feature>
<comment type="caution">
    <text evidence="9">The sequence shown here is derived from an EMBL/GenBank/DDBJ whole genome shotgun (WGS) entry which is preliminary data.</text>
</comment>
<dbReference type="Proteomes" id="UP001203136">
    <property type="component" value="Unassembled WGS sequence"/>
</dbReference>
<organism evidence="9 10">
    <name type="scientific">Clostridium symbiosum</name>
    <name type="common">Bacteroides symbiosus</name>
    <dbReference type="NCBI Taxonomy" id="1512"/>
    <lineage>
        <taxon>Bacteria</taxon>
        <taxon>Bacillati</taxon>
        <taxon>Bacillota</taxon>
        <taxon>Clostridia</taxon>
        <taxon>Lachnospirales</taxon>
        <taxon>Lachnospiraceae</taxon>
        <taxon>Otoolea</taxon>
    </lineage>
</organism>
<keyword evidence="3 6" id="KW-0812">Transmembrane</keyword>
<dbReference type="InterPro" id="IPR032813">
    <property type="entry name" value="Na_H_antiport_N"/>
</dbReference>
<feature type="transmembrane region" description="Helical" evidence="6">
    <location>
        <begin position="12"/>
        <end position="42"/>
    </location>
</feature>
<evidence type="ECO:0000256" key="1">
    <source>
        <dbReference type="ARBA" id="ARBA00004651"/>
    </source>
</evidence>
<evidence type="ECO:0000256" key="6">
    <source>
        <dbReference type="SAM" id="Phobius"/>
    </source>
</evidence>
<feature type="transmembrane region" description="Helical" evidence="6">
    <location>
        <begin position="362"/>
        <end position="387"/>
    </location>
</feature>
<evidence type="ECO:0000256" key="5">
    <source>
        <dbReference type="ARBA" id="ARBA00023136"/>
    </source>
</evidence>
<keyword evidence="2" id="KW-1003">Cell membrane</keyword>
<feature type="domain" description="Putative Na+/H+ antiporter N-terminal" evidence="8">
    <location>
        <begin position="7"/>
        <end position="90"/>
    </location>
</feature>